<proteinExistence type="predicted"/>
<name>A0A6M3M1P4_9ZZZZ</name>
<dbReference type="EMBL" id="MT143718">
    <property type="protein sequence ID" value="QJB01611.1"/>
    <property type="molecule type" value="Genomic_DNA"/>
</dbReference>
<dbReference type="AlphaFoldDB" id="A0A6M3M1P4"/>
<evidence type="ECO:0000313" key="1">
    <source>
        <dbReference type="EMBL" id="QJB01611.1"/>
    </source>
</evidence>
<evidence type="ECO:0000313" key="2">
    <source>
        <dbReference type="EMBL" id="QJB02188.1"/>
    </source>
</evidence>
<accession>A0A6M3M1P4</accession>
<organism evidence="1">
    <name type="scientific">viral metagenome</name>
    <dbReference type="NCBI Taxonomy" id="1070528"/>
    <lineage>
        <taxon>unclassified sequences</taxon>
        <taxon>metagenomes</taxon>
        <taxon>organismal metagenomes</taxon>
    </lineage>
</organism>
<sequence>MVEFGRNKSIRGKIMKLHRWYYHLRGQVYAYGPIGPMTLEDAKKSIRDGWGGGKRIPYGTQIWKE</sequence>
<dbReference type="EMBL" id="MT143765">
    <property type="protein sequence ID" value="QJB02188.1"/>
    <property type="molecule type" value="Genomic_DNA"/>
</dbReference>
<protein>
    <submittedName>
        <fullName evidence="1">Uncharacterized protein</fullName>
    </submittedName>
</protein>
<gene>
    <name evidence="2" type="ORF">MM171B01422_0004</name>
    <name evidence="1" type="ORF">MM171B02281_0010</name>
</gene>
<reference evidence="1" key="1">
    <citation type="submission" date="2020-03" db="EMBL/GenBank/DDBJ databases">
        <title>The deep terrestrial virosphere.</title>
        <authorList>
            <person name="Holmfeldt K."/>
            <person name="Nilsson E."/>
            <person name="Simone D."/>
            <person name="Lopez-Fernandez M."/>
            <person name="Wu X."/>
            <person name="de Brujin I."/>
            <person name="Lundin D."/>
            <person name="Andersson A."/>
            <person name="Bertilsson S."/>
            <person name="Dopson M."/>
        </authorList>
    </citation>
    <scope>NUCLEOTIDE SEQUENCE</scope>
    <source>
        <strain evidence="2">MM171B01422</strain>
        <strain evidence="1">MM171B02281</strain>
    </source>
</reference>